<dbReference type="PANTHER" id="PTHR21405:SF0">
    <property type="entry name" value="TETRATRICOPEPTIDE REPEAT PROTEIN 36"/>
    <property type="match status" value="1"/>
</dbReference>
<dbReference type="SUPFAM" id="SSF48452">
    <property type="entry name" value="TPR-like"/>
    <property type="match status" value="1"/>
</dbReference>
<dbReference type="Gene3D" id="1.25.40.10">
    <property type="entry name" value="Tetratricopeptide repeat domain"/>
    <property type="match status" value="1"/>
</dbReference>
<evidence type="ECO:0000256" key="2">
    <source>
        <dbReference type="SAM" id="Coils"/>
    </source>
</evidence>
<dbReference type="AlphaFoldDB" id="A0A9R1TGF5"/>
<keyword evidence="2" id="KW-0175">Coiled coil</keyword>
<dbReference type="RefSeq" id="XP_011308915.1">
    <property type="nucleotide sequence ID" value="XM_011310613.1"/>
</dbReference>
<sequence length="177" mass="19689">MERLTDHDEAVLEAIFDPLQLMSDANRTRSDELHVDPNEEVNEEILKLVKLGIETAEAGGIDEALKIFDEAQKKAPEDAGILNDRAQALRLANRTSEALENLNKALKMTGSRGRVAGKALCQRGLLHRLEGRNDEARKDFEEAANNGSTFARAQLVQLNPYAAMCNAMLREINYKSQ</sequence>
<accession>A0A9R1TGF5</accession>
<evidence type="ECO:0000313" key="4">
    <source>
        <dbReference type="RefSeq" id="XP_011308915.1"/>
    </source>
</evidence>
<dbReference type="GeneID" id="105269972"/>
<dbReference type="Pfam" id="PF13432">
    <property type="entry name" value="TPR_16"/>
    <property type="match status" value="1"/>
</dbReference>
<dbReference type="OrthoDB" id="539634at2759"/>
<proteinExistence type="inferred from homology"/>
<dbReference type="KEGG" id="fas:105269972"/>
<protein>
    <submittedName>
        <fullName evidence="4">Tetratricopeptide repeat protein 36</fullName>
    </submittedName>
</protein>
<reference evidence="4" key="1">
    <citation type="submission" date="2025-08" db="UniProtKB">
        <authorList>
            <consortium name="RefSeq"/>
        </authorList>
    </citation>
    <scope>IDENTIFICATION</scope>
    <source>
        <strain evidence="4">USDA-PBARC FA_bdor</strain>
        <tissue evidence="4">Whole organism</tissue>
    </source>
</reference>
<dbReference type="GO" id="GO:0006570">
    <property type="term" value="P:tyrosine metabolic process"/>
    <property type="evidence" value="ECO:0007669"/>
    <property type="project" value="TreeGrafter"/>
</dbReference>
<dbReference type="InterPro" id="IPR019734">
    <property type="entry name" value="TPR_rpt"/>
</dbReference>
<keyword evidence="3" id="KW-1185">Reference proteome</keyword>
<dbReference type="InterPro" id="IPR038906">
    <property type="entry name" value="TTC36"/>
</dbReference>
<dbReference type="Proteomes" id="UP000694866">
    <property type="component" value="Unplaced"/>
</dbReference>
<dbReference type="PANTHER" id="PTHR21405">
    <property type="entry name" value="CDNA SEQUENCE BC021608"/>
    <property type="match status" value="1"/>
</dbReference>
<dbReference type="InterPro" id="IPR011990">
    <property type="entry name" value="TPR-like_helical_dom_sf"/>
</dbReference>
<dbReference type="Pfam" id="PF13181">
    <property type="entry name" value="TPR_8"/>
    <property type="match status" value="1"/>
</dbReference>
<name>A0A9R1TGF5_9HYME</name>
<organism evidence="3 4">
    <name type="scientific">Fopius arisanus</name>
    <dbReference type="NCBI Taxonomy" id="64838"/>
    <lineage>
        <taxon>Eukaryota</taxon>
        <taxon>Metazoa</taxon>
        <taxon>Ecdysozoa</taxon>
        <taxon>Arthropoda</taxon>
        <taxon>Hexapoda</taxon>
        <taxon>Insecta</taxon>
        <taxon>Pterygota</taxon>
        <taxon>Neoptera</taxon>
        <taxon>Endopterygota</taxon>
        <taxon>Hymenoptera</taxon>
        <taxon>Apocrita</taxon>
        <taxon>Ichneumonoidea</taxon>
        <taxon>Braconidae</taxon>
        <taxon>Opiinae</taxon>
        <taxon>Fopius</taxon>
    </lineage>
</organism>
<evidence type="ECO:0000256" key="1">
    <source>
        <dbReference type="ARBA" id="ARBA00006995"/>
    </source>
</evidence>
<comment type="similarity">
    <text evidence="1">Belongs to the TTC36 family.</text>
</comment>
<dbReference type="SMART" id="SM00028">
    <property type="entry name" value="TPR"/>
    <property type="match status" value="3"/>
</dbReference>
<feature type="coiled-coil region" evidence="2">
    <location>
        <begin position="85"/>
        <end position="146"/>
    </location>
</feature>
<evidence type="ECO:0000313" key="3">
    <source>
        <dbReference type="Proteomes" id="UP000694866"/>
    </source>
</evidence>
<gene>
    <name evidence="4" type="primary">LOC105269972</name>
</gene>